<dbReference type="EMBL" id="LR216287">
    <property type="protein sequence ID" value="VFJ12740.1"/>
    <property type="molecule type" value="Genomic_DNA"/>
</dbReference>
<dbReference type="InterPro" id="IPR038763">
    <property type="entry name" value="DHH_sf"/>
</dbReference>
<name>A0A484I7L4_9ARCH</name>
<dbReference type="InterPro" id="IPR052968">
    <property type="entry name" value="Nucleotide_metab_enz"/>
</dbReference>
<keyword evidence="4" id="KW-1185">Reference proteome</keyword>
<dbReference type="Proteomes" id="UP000294299">
    <property type="component" value="Chromosome NFRAN"/>
</dbReference>
<reference evidence="3 4" key="1">
    <citation type="submission" date="2019-02" db="EMBL/GenBank/DDBJ databases">
        <authorList>
            <person name="Lehtovirta-Morley E L."/>
        </authorList>
    </citation>
    <scope>NUCLEOTIDE SEQUENCE [LARGE SCALE GENOMIC DNA]</scope>
    <source>
        <strain evidence="3">NFRAN1</strain>
    </source>
</reference>
<dbReference type="GeneID" id="39419957"/>
<dbReference type="GO" id="GO:0003676">
    <property type="term" value="F:nucleic acid binding"/>
    <property type="evidence" value="ECO:0007669"/>
    <property type="project" value="InterPro"/>
</dbReference>
<feature type="domain" description="DHHA1" evidence="2">
    <location>
        <begin position="249"/>
        <end position="314"/>
    </location>
</feature>
<dbReference type="Pfam" id="PF01368">
    <property type="entry name" value="DHH"/>
    <property type="match status" value="1"/>
</dbReference>
<evidence type="ECO:0000313" key="4">
    <source>
        <dbReference type="Proteomes" id="UP000294299"/>
    </source>
</evidence>
<feature type="domain" description="DDH" evidence="1">
    <location>
        <begin position="2"/>
        <end position="135"/>
    </location>
</feature>
<dbReference type="PANTHER" id="PTHR42146">
    <property type="entry name" value="3',5'-CYCLIC-NUCLEOTIDE PHOSPHODIESTERASE"/>
    <property type="match status" value="1"/>
</dbReference>
<evidence type="ECO:0000259" key="1">
    <source>
        <dbReference type="Pfam" id="PF01368"/>
    </source>
</evidence>
<protein>
    <submittedName>
        <fullName evidence="3">DHHA1 domain protein</fullName>
    </submittedName>
</protein>
<evidence type="ECO:0000313" key="3">
    <source>
        <dbReference type="EMBL" id="VFJ12740.1"/>
    </source>
</evidence>
<evidence type="ECO:0000259" key="2">
    <source>
        <dbReference type="Pfam" id="PF02272"/>
    </source>
</evidence>
<dbReference type="KEGG" id="nfn:NFRAN_0419"/>
<dbReference type="RefSeq" id="WP_134482799.1">
    <property type="nucleotide sequence ID" value="NZ_LR216287.1"/>
</dbReference>
<dbReference type="PANTHER" id="PTHR42146:SF1">
    <property type="entry name" value="OLIGORIBONUCLEASE NRNB"/>
    <property type="match status" value="1"/>
</dbReference>
<dbReference type="AlphaFoldDB" id="A0A484I7L4"/>
<proteinExistence type="predicted"/>
<accession>A0A484I7L4</accession>
<dbReference type="Gene3D" id="3.10.310.30">
    <property type="match status" value="1"/>
</dbReference>
<dbReference type="SUPFAM" id="SSF64182">
    <property type="entry name" value="DHH phosphoesterases"/>
    <property type="match status" value="1"/>
</dbReference>
<dbReference type="InterPro" id="IPR003156">
    <property type="entry name" value="DHHA1_dom"/>
</dbReference>
<sequence>MNVIIVSHESDVDGLFSSSIVLMRYPQAKTLFTSYGKENFDRISEIIYREVMKNSRHGLLVFCDLGPNDEIIPLISELFEFVRSNSWSILWIDHHPWTRKALDLFTKDGNNLTKLILDTSGEKCASELAYEFLLKDNIIAQNLASMAHTSDFLLKDQFMPPLPELIIFYRTLPDFYNKLTILSRKISQGILWDTEMHVEYVLYSKLRDESKIEAWKKIQEIKLSGGIKMAIIPIGPYIQSSLFSEEIFENTDVDIVFLLSREGKVSIRRKNPLLNCNDIASELLEGGGHKYAAGGKIRSDPEDIDMVILELTKAVENSIKIKND</sequence>
<gene>
    <name evidence="3" type="ORF">NFRAN_0419</name>
</gene>
<dbReference type="OrthoDB" id="18016at2157"/>
<organism evidence="3 4">
    <name type="scientific">Candidatus Nitrosocosmicus franklandianus</name>
    <dbReference type="NCBI Taxonomy" id="1798806"/>
    <lineage>
        <taxon>Archaea</taxon>
        <taxon>Nitrososphaerota</taxon>
        <taxon>Nitrososphaeria</taxon>
        <taxon>Nitrososphaerales</taxon>
        <taxon>Nitrososphaeraceae</taxon>
        <taxon>Candidatus Nitrosocosmicus</taxon>
    </lineage>
</organism>
<dbReference type="InterPro" id="IPR001667">
    <property type="entry name" value="DDH_dom"/>
</dbReference>
<dbReference type="Pfam" id="PF02272">
    <property type="entry name" value="DHHA1"/>
    <property type="match status" value="1"/>
</dbReference>